<evidence type="ECO:0000313" key="19">
    <source>
        <dbReference type="Proteomes" id="UP000729290"/>
    </source>
</evidence>
<keyword evidence="15" id="KW-0342">GTP-binding</keyword>
<comment type="pathway">
    <text evidence="6">Cofactor biosynthesis; adenosylcobalamin biosynthesis; adenosylcobalamin from cob(II)yrinate a,c-diamide: step 5/7.</text>
</comment>
<evidence type="ECO:0000256" key="16">
    <source>
        <dbReference type="ARBA" id="ARBA00029570"/>
    </source>
</evidence>
<evidence type="ECO:0000256" key="2">
    <source>
        <dbReference type="ARBA" id="ARBA00000711"/>
    </source>
</evidence>
<evidence type="ECO:0000256" key="11">
    <source>
        <dbReference type="ARBA" id="ARBA00022679"/>
    </source>
</evidence>
<comment type="catalytic activity">
    <reaction evidence="1">
        <text>adenosylcob(III)inamide + ATP = adenosylcob(III)inamide phosphate + ADP + H(+)</text>
        <dbReference type="Rhea" id="RHEA:15769"/>
        <dbReference type="ChEBI" id="CHEBI:2480"/>
        <dbReference type="ChEBI" id="CHEBI:15378"/>
        <dbReference type="ChEBI" id="CHEBI:30616"/>
        <dbReference type="ChEBI" id="CHEBI:58502"/>
        <dbReference type="ChEBI" id="CHEBI:456216"/>
        <dbReference type="EC" id="2.7.1.156"/>
    </reaction>
</comment>
<keyword evidence="12" id="KW-0547">Nucleotide-binding</keyword>
<comment type="pathway">
    <text evidence="5">Cofactor biosynthesis; adenosylcobalamin biosynthesis; adenosylcobalamin from cob(II)yrinate a,c-diamide: step 6/7.</text>
</comment>
<protein>
    <recommendedName>
        <fullName evidence="16">Adenosylcobinamide kinase</fullName>
        <ecNumber evidence="8">2.7.1.156</ecNumber>
        <ecNumber evidence="9">2.7.7.62</ecNumber>
    </recommendedName>
    <alternativeName>
        <fullName evidence="17">Adenosylcobinamide-phosphate guanylyltransferase</fullName>
    </alternativeName>
</protein>
<dbReference type="EC" id="2.7.1.156" evidence="8"/>
<keyword evidence="19" id="KW-1185">Reference proteome</keyword>
<evidence type="ECO:0000256" key="6">
    <source>
        <dbReference type="ARBA" id="ARBA00005159"/>
    </source>
</evidence>
<dbReference type="PANTHER" id="PTHR34848:SF1">
    <property type="entry name" value="BIFUNCTIONAL ADENOSYLCOBALAMIN BIOSYNTHESIS PROTEIN COBU"/>
    <property type="match status" value="1"/>
</dbReference>
<evidence type="ECO:0000256" key="9">
    <source>
        <dbReference type="ARBA" id="ARBA00012523"/>
    </source>
</evidence>
<evidence type="ECO:0000256" key="5">
    <source>
        <dbReference type="ARBA" id="ARBA00004692"/>
    </source>
</evidence>
<name>A0ABS2GAR8_9FIRM</name>
<dbReference type="PANTHER" id="PTHR34848">
    <property type="match status" value="1"/>
</dbReference>
<comment type="catalytic activity">
    <reaction evidence="2">
        <text>adenosylcob(III)inamide phosphate + GTP + H(+) = adenosylcob(III)inamide-GDP + diphosphate</text>
        <dbReference type="Rhea" id="RHEA:22712"/>
        <dbReference type="ChEBI" id="CHEBI:15378"/>
        <dbReference type="ChEBI" id="CHEBI:33019"/>
        <dbReference type="ChEBI" id="CHEBI:37565"/>
        <dbReference type="ChEBI" id="CHEBI:58502"/>
        <dbReference type="ChEBI" id="CHEBI:60487"/>
        <dbReference type="EC" id="2.7.7.62"/>
    </reaction>
</comment>
<evidence type="ECO:0000256" key="14">
    <source>
        <dbReference type="ARBA" id="ARBA00022840"/>
    </source>
</evidence>
<evidence type="ECO:0000256" key="12">
    <source>
        <dbReference type="ARBA" id="ARBA00022741"/>
    </source>
</evidence>
<reference evidence="18 19" key="1">
    <citation type="journal article" date="2021" name="Sci. Rep.">
        <title>The distribution of antibiotic resistance genes in chicken gut microbiota commensals.</title>
        <authorList>
            <person name="Juricova H."/>
            <person name="Matiasovicova J."/>
            <person name="Kubasova T."/>
            <person name="Cejkova D."/>
            <person name="Rychlik I."/>
        </authorList>
    </citation>
    <scope>NUCLEOTIDE SEQUENCE [LARGE SCALE GENOMIC DNA]</scope>
    <source>
        <strain evidence="18 19">An431b</strain>
    </source>
</reference>
<accession>A0ABS2GAR8</accession>
<comment type="function">
    <text evidence="4">Catalyzes ATP-dependent phosphorylation of adenosylcobinamide and addition of GMP to adenosylcobinamide phosphate.</text>
</comment>
<keyword evidence="14" id="KW-0067">ATP-binding</keyword>
<dbReference type="EMBL" id="JACSNV010000011">
    <property type="protein sequence ID" value="MBM6878255.1"/>
    <property type="molecule type" value="Genomic_DNA"/>
</dbReference>
<evidence type="ECO:0000256" key="13">
    <source>
        <dbReference type="ARBA" id="ARBA00022777"/>
    </source>
</evidence>
<dbReference type="Pfam" id="PF02283">
    <property type="entry name" value="CobU"/>
    <property type="match status" value="1"/>
</dbReference>
<dbReference type="PIRSF" id="PIRSF006135">
    <property type="entry name" value="CobU"/>
    <property type="match status" value="1"/>
</dbReference>
<dbReference type="EC" id="2.7.7.62" evidence="9"/>
<proteinExistence type="inferred from homology"/>
<evidence type="ECO:0000313" key="18">
    <source>
        <dbReference type="EMBL" id="MBM6878255.1"/>
    </source>
</evidence>
<evidence type="ECO:0000256" key="15">
    <source>
        <dbReference type="ARBA" id="ARBA00023134"/>
    </source>
</evidence>
<dbReference type="Proteomes" id="UP000729290">
    <property type="component" value="Unassembled WGS sequence"/>
</dbReference>
<dbReference type="InterPro" id="IPR027417">
    <property type="entry name" value="P-loop_NTPase"/>
</dbReference>
<dbReference type="CDD" id="cd00544">
    <property type="entry name" value="CobU"/>
    <property type="match status" value="1"/>
</dbReference>
<dbReference type="SUPFAM" id="SSF52540">
    <property type="entry name" value="P-loop containing nucleoside triphosphate hydrolases"/>
    <property type="match status" value="1"/>
</dbReference>
<evidence type="ECO:0000256" key="8">
    <source>
        <dbReference type="ARBA" id="ARBA00012016"/>
    </source>
</evidence>
<evidence type="ECO:0000256" key="1">
    <source>
        <dbReference type="ARBA" id="ARBA00000312"/>
    </source>
</evidence>
<comment type="caution">
    <text evidence="18">The sequence shown here is derived from an EMBL/GenBank/DDBJ whole genome shotgun (WGS) entry which is preliminary data.</text>
</comment>
<evidence type="ECO:0000256" key="10">
    <source>
        <dbReference type="ARBA" id="ARBA00022573"/>
    </source>
</evidence>
<keyword evidence="13 18" id="KW-0418">Kinase</keyword>
<evidence type="ECO:0000256" key="3">
    <source>
        <dbReference type="ARBA" id="ARBA00001522"/>
    </source>
</evidence>
<evidence type="ECO:0000256" key="4">
    <source>
        <dbReference type="ARBA" id="ARBA00003889"/>
    </source>
</evidence>
<dbReference type="InterPro" id="IPR003203">
    <property type="entry name" value="CobU/CobP"/>
</dbReference>
<evidence type="ECO:0000256" key="7">
    <source>
        <dbReference type="ARBA" id="ARBA00007490"/>
    </source>
</evidence>
<gene>
    <name evidence="18" type="ORF">H9X83_08800</name>
</gene>
<comment type="catalytic activity">
    <reaction evidence="3">
        <text>adenosylcob(III)inamide + GTP = adenosylcob(III)inamide phosphate + GDP + H(+)</text>
        <dbReference type="Rhea" id="RHEA:15765"/>
        <dbReference type="ChEBI" id="CHEBI:2480"/>
        <dbReference type="ChEBI" id="CHEBI:15378"/>
        <dbReference type="ChEBI" id="CHEBI:37565"/>
        <dbReference type="ChEBI" id="CHEBI:58189"/>
        <dbReference type="ChEBI" id="CHEBI:58502"/>
        <dbReference type="EC" id="2.7.1.156"/>
    </reaction>
</comment>
<keyword evidence="11" id="KW-0808">Transferase</keyword>
<evidence type="ECO:0000256" key="17">
    <source>
        <dbReference type="ARBA" id="ARBA00030571"/>
    </source>
</evidence>
<sequence length="175" mass="19417">MMILVSGRAASGKSAYAEELILKYGKGRRIYIATMEPLDQESEKRIERHRAMRRGKGFQTIERYYDLAGLTVPEDSAVLLECLGNLAANERYGPQGAGEDAFAALLDGVEHLRRQCGLLVVVANDIFSGGRQYEGDTLGYLRMLALLHRRLAERADAVCEVVCGIPCYYKGGERL</sequence>
<keyword evidence="18" id="KW-0548">Nucleotidyltransferase</keyword>
<comment type="similarity">
    <text evidence="7">Belongs to the CobU/CobP family.</text>
</comment>
<organism evidence="18 19">
    <name type="scientific">Anaerotignum lactatifermentans</name>
    <dbReference type="NCBI Taxonomy" id="160404"/>
    <lineage>
        <taxon>Bacteria</taxon>
        <taxon>Bacillati</taxon>
        <taxon>Bacillota</taxon>
        <taxon>Clostridia</taxon>
        <taxon>Lachnospirales</taxon>
        <taxon>Anaerotignaceae</taxon>
        <taxon>Anaerotignum</taxon>
    </lineage>
</organism>
<dbReference type="RefSeq" id="WP_205133929.1">
    <property type="nucleotide sequence ID" value="NZ_JACSNT010000010.1"/>
</dbReference>
<dbReference type="Gene3D" id="3.40.50.300">
    <property type="entry name" value="P-loop containing nucleotide triphosphate hydrolases"/>
    <property type="match status" value="1"/>
</dbReference>
<dbReference type="GO" id="GO:0016301">
    <property type="term" value="F:kinase activity"/>
    <property type="evidence" value="ECO:0007669"/>
    <property type="project" value="UniProtKB-KW"/>
</dbReference>
<keyword evidence="10" id="KW-0169">Cobalamin biosynthesis</keyword>
<dbReference type="GO" id="GO:0016779">
    <property type="term" value="F:nucleotidyltransferase activity"/>
    <property type="evidence" value="ECO:0007669"/>
    <property type="project" value="UniProtKB-KW"/>
</dbReference>